<dbReference type="PATRIC" id="fig|345309.4.peg.3460"/>
<feature type="transmembrane region" description="Helical" evidence="6">
    <location>
        <begin position="21"/>
        <end position="44"/>
    </location>
</feature>
<dbReference type="InterPro" id="IPR050250">
    <property type="entry name" value="Macrolide_Exporter_MacB"/>
</dbReference>
<keyword evidence="9" id="KW-0547">Nucleotide-binding</keyword>
<evidence type="ECO:0000259" key="7">
    <source>
        <dbReference type="Pfam" id="PF02687"/>
    </source>
</evidence>
<dbReference type="PANTHER" id="PTHR30572:SF18">
    <property type="entry name" value="ABC-TYPE MACROLIDE FAMILY EXPORT SYSTEM PERMEASE COMPONENT 2"/>
    <property type="match status" value="1"/>
</dbReference>
<feature type="transmembrane region" description="Helical" evidence="6">
    <location>
        <begin position="399"/>
        <end position="422"/>
    </location>
</feature>
<evidence type="ECO:0000256" key="2">
    <source>
        <dbReference type="ARBA" id="ARBA00022475"/>
    </source>
</evidence>
<dbReference type="PANTHER" id="PTHR30572">
    <property type="entry name" value="MEMBRANE COMPONENT OF TRANSPORTER-RELATED"/>
    <property type="match status" value="1"/>
</dbReference>
<evidence type="ECO:0000313" key="10">
    <source>
        <dbReference type="Proteomes" id="UP000033651"/>
    </source>
</evidence>
<accession>A0A0F3K652</accession>
<sequence>MFGYYLELALRSLKRSKALTALMVLAVAMGIGACMTTLTVLYVVSGDPIPAQSSRLFYPQLEPRDEDNGFYDRGEPPLQLSWRDAMALANAKRADRQAVMTGGMGPVQPANSAQDPFFVHARYTMADFFPMFDVPVKYGHAWSAAEDQSRERIAVISATLNDKLFHGEDSTGRTVRYNGADLRIVGVLDPWRPHPHFYDLNYDSYAESEDIYIPLGTARDIRGQRAGSRDCWGKGGKVEEDSLETANCTWVQLWVEIDDPVKVAGYKAFLTHYSDEQRATGQFRLPTNVRLRNVNEWLDFNQVVPKDVHIQVWLALGFFVVCLVNTVGLMLAKFMRRSAEVGVRRALGASRGAVFAQLVTEAGIVGVAGGLGGVVLALFGLWMVRKQPDAYASLAHLDLTMLAATIAMAIVATVVAGLLPAWRACQVTPALQLKTQ</sequence>
<keyword evidence="9" id="KW-0067">ATP-binding</keyword>
<evidence type="ECO:0000256" key="4">
    <source>
        <dbReference type="ARBA" id="ARBA00022989"/>
    </source>
</evidence>
<dbReference type="AlphaFoldDB" id="A0A0F3K652"/>
<feature type="transmembrane region" description="Helical" evidence="6">
    <location>
        <begin position="312"/>
        <end position="332"/>
    </location>
</feature>
<proteinExistence type="predicted"/>
<name>A0A0F3K652_9GAMM</name>
<dbReference type="OrthoDB" id="8735006at2"/>
<dbReference type="RefSeq" id="WP_045831072.1">
    <property type="nucleotide sequence ID" value="NZ_JZRB01000053.1"/>
</dbReference>
<dbReference type="Pfam" id="PF12704">
    <property type="entry name" value="MacB_PCD"/>
    <property type="match status" value="1"/>
</dbReference>
<keyword evidence="10" id="KW-1185">Reference proteome</keyword>
<feature type="transmembrane region" description="Helical" evidence="6">
    <location>
        <begin position="353"/>
        <end position="379"/>
    </location>
</feature>
<keyword evidence="3 6" id="KW-0812">Transmembrane</keyword>
<feature type="domain" description="MacB-like periplasmic core" evidence="8">
    <location>
        <begin position="20"/>
        <end position="263"/>
    </location>
</feature>
<gene>
    <name evidence="9" type="ORF">VI08_18260</name>
</gene>
<dbReference type="GO" id="GO:0005886">
    <property type="term" value="C:plasma membrane"/>
    <property type="evidence" value="ECO:0007669"/>
    <property type="project" value="UniProtKB-SubCell"/>
</dbReference>
<comment type="caution">
    <text evidence="9">The sequence shown here is derived from an EMBL/GenBank/DDBJ whole genome shotgun (WGS) entry which is preliminary data.</text>
</comment>
<evidence type="ECO:0000256" key="6">
    <source>
        <dbReference type="SAM" id="Phobius"/>
    </source>
</evidence>
<protein>
    <submittedName>
        <fullName evidence="9">ABC transporter ATP-binding protein</fullName>
    </submittedName>
</protein>
<keyword evidence="2" id="KW-1003">Cell membrane</keyword>
<dbReference type="GO" id="GO:0005524">
    <property type="term" value="F:ATP binding"/>
    <property type="evidence" value="ECO:0007669"/>
    <property type="project" value="UniProtKB-KW"/>
</dbReference>
<evidence type="ECO:0000256" key="3">
    <source>
        <dbReference type="ARBA" id="ARBA00022692"/>
    </source>
</evidence>
<dbReference type="Proteomes" id="UP000033651">
    <property type="component" value="Unassembled WGS sequence"/>
</dbReference>
<comment type="subcellular location">
    <subcellularLocation>
        <location evidence="1">Cell membrane</location>
        <topology evidence="1">Multi-pass membrane protein</topology>
    </subcellularLocation>
</comment>
<dbReference type="Pfam" id="PF02687">
    <property type="entry name" value="FtsX"/>
    <property type="match status" value="1"/>
</dbReference>
<keyword evidence="4 6" id="KW-1133">Transmembrane helix</keyword>
<evidence type="ECO:0000256" key="5">
    <source>
        <dbReference type="ARBA" id="ARBA00023136"/>
    </source>
</evidence>
<reference evidence="9 10" key="1">
    <citation type="submission" date="2015-03" db="EMBL/GenBank/DDBJ databases">
        <title>Draft genome sequence of Luteibacter yeojuensis strain SU11.</title>
        <authorList>
            <person name="Sulaiman J."/>
            <person name="Priya K."/>
            <person name="Chan K.-G."/>
        </authorList>
    </citation>
    <scope>NUCLEOTIDE SEQUENCE [LARGE SCALE GENOMIC DNA]</scope>
    <source>
        <strain evidence="9 10">SU11</strain>
    </source>
</reference>
<dbReference type="GO" id="GO:0022857">
    <property type="term" value="F:transmembrane transporter activity"/>
    <property type="evidence" value="ECO:0007669"/>
    <property type="project" value="TreeGrafter"/>
</dbReference>
<evidence type="ECO:0000313" key="9">
    <source>
        <dbReference type="EMBL" id="KJV26678.1"/>
    </source>
</evidence>
<evidence type="ECO:0000259" key="8">
    <source>
        <dbReference type="Pfam" id="PF12704"/>
    </source>
</evidence>
<organism evidence="9 10">
    <name type="scientific">Luteibacter yeojuensis</name>
    <dbReference type="NCBI Taxonomy" id="345309"/>
    <lineage>
        <taxon>Bacteria</taxon>
        <taxon>Pseudomonadati</taxon>
        <taxon>Pseudomonadota</taxon>
        <taxon>Gammaproteobacteria</taxon>
        <taxon>Lysobacterales</taxon>
        <taxon>Rhodanobacteraceae</taxon>
        <taxon>Luteibacter</taxon>
    </lineage>
</organism>
<keyword evidence="5 6" id="KW-0472">Membrane</keyword>
<evidence type="ECO:0000256" key="1">
    <source>
        <dbReference type="ARBA" id="ARBA00004651"/>
    </source>
</evidence>
<dbReference type="EMBL" id="JZRB01000053">
    <property type="protein sequence ID" value="KJV26678.1"/>
    <property type="molecule type" value="Genomic_DNA"/>
</dbReference>
<dbReference type="InterPro" id="IPR003838">
    <property type="entry name" value="ABC3_permease_C"/>
</dbReference>
<feature type="domain" description="ABC3 transporter permease C-terminal" evidence="7">
    <location>
        <begin position="315"/>
        <end position="428"/>
    </location>
</feature>
<dbReference type="InterPro" id="IPR025857">
    <property type="entry name" value="MacB_PCD"/>
</dbReference>